<dbReference type="AlphaFoldDB" id="A0A915HM29"/>
<proteinExistence type="predicted"/>
<dbReference type="Proteomes" id="UP000887565">
    <property type="component" value="Unplaced"/>
</dbReference>
<organism evidence="1 2">
    <name type="scientific">Romanomermis culicivorax</name>
    <name type="common">Nematode worm</name>
    <dbReference type="NCBI Taxonomy" id="13658"/>
    <lineage>
        <taxon>Eukaryota</taxon>
        <taxon>Metazoa</taxon>
        <taxon>Ecdysozoa</taxon>
        <taxon>Nematoda</taxon>
        <taxon>Enoplea</taxon>
        <taxon>Dorylaimia</taxon>
        <taxon>Mermithida</taxon>
        <taxon>Mermithoidea</taxon>
        <taxon>Mermithidae</taxon>
        <taxon>Romanomermis</taxon>
    </lineage>
</organism>
<accession>A0A915HM29</accession>
<name>A0A915HM29_ROMCU</name>
<protein>
    <submittedName>
        <fullName evidence="2">Uncharacterized protein</fullName>
    </submittedName>
</protein>
<evidence type="ECO:0000313" key="1">
    <source>
        <dbReference type="Proteomes" id="UP000887565"/>
    </source>
</evidence>
<dbReference type="WBParaSite" id="nRc.2.0.1.t02392-RA">
    <property type="protein sequence ID" value="nRc.2.0.1.t02392-RA"/>
    <property type="gene ID" value="nRc.2.0.1.g02392"/>
</dbReference>
<reference evidence="2" key="1">
    <citation type="submission" date="2022-11" db="UniProtKB">
        <authorList>
            <consortium name="WormBaseParasite"/>
        </authorList>
    </citation>
    <scope>IDENTIFICATION</scope>
</reference>
<keyword evidence="1" id="KW-1185">Reference proteome</keyword>
<sequence length="317" mass="37304">MVTSTTLVVSKLFGVSRFLSNSRRLLKQTLICVQFSNVPRDHKTPTYLIADAEKLLMQKDFSINNLSDKVLAFCHIPLVWINHFLRSQNGCEFDKFRNQELENEIDVNMVELKLKVPTLNVFDSSAQERSTMFEKYRKNVEIALKKSILTPNDVSRILWRLNAFNLHCNESNNRIFDDTFLLSLANFALERLETLSIRNYEMIIDSIVKLKDQYYPERLSLDLFEKFQYNVFKSIKWYYDGLLIGEEESDVFVLSLRKKFIPAFARTFASIIQNLQMDINRMNRDDAGLIFKRIRQEFDLRNVPSTLNNLPRFCYGN</sequence>
<evidence type="ECO:0000313" key="2">
    <source>
        <dbReference type="WBParaSite" id="nRc.2.0.1.t02392-RA"/>
    </source>
</evidence>